<protein>
    <recommendedName>
        <fullName evidence="15">Solute carrier family 5 member 8</fullName>
    </recommendedName>
</protein>
<evidence type="ECO:0000313" key="14">
    <source>
        <dbReference type="Proteomes" id="UP000261560"/>
    </source>
</evidence>
<keyword evidence="10" id="KW-0739">Sodium transport</keyword>
<dbReference type="InterPro" id="IPR051163">
    <property type="entry name" value="Sodium:Solute_Symporter_SSF"/>
</dbReference>
<evidence type="ECO:0000256" key="9">
    <source>
        <dbReference type="ARBA" id="ARBA00023136"/>
    </source>
</evidence>
<feature type="transmembrane region" description="Helical" evidence="12">
    <location>
        <begin position="12"/>
        <end position="33"/>
    </location>
</feature>
<dbReference type="InterPro" id="IPR001734">
    <property type="entry name" value="Na/solute_symporter"/>
</dbReference>
<evidence type="ECO:0008006" key="15">
    <source>
        <dbReference type="Google" id="ProtNLM"/>
    </source>
</evidence>
<feature type="transmembrane region" description="Helical" evidence="12">
    <location>
        <begin position="128"/>
        <end position="148"/>
    </location>
</feature>
<evidence type="ECO:0000256" key="2">
    <source>
        <dbReference type="ARBA" id="ARBA00006434"/>
    </source>
</evidence>
<reference evidence="13" key="1">
    <citation type="submission" date="2025-08" db="UniProtKB">
        <authorList>
            <consortium name="Ensembl"/>
        </authorList>
    </citation>
    <scope>IDENTIFICATION</scope>
</reference>
<keyword evidence="9 12" id="KW-0472">Membrane</keyword>
<evidence type="ECO:0000256" key="7">
    <source>
        <dbReference type="ARBA" id="ARBA00023053"/>
    </source>
</evidence>
<evidence type="ECO:0000256" key="5">
    <source>
        <dbReference type="ARBA" id="ARBA00022692"/>
    </source>
</evidence>
<dbReference type="Proteomes" id="UP000261560">
    <property type="component" value="Unplaced"/>
</dbReference>
<dbReference type="PANTHER" id="PTHR42985:SF10">
    <property type="entry name" value="SODIUM-COUPLED MONOCARBOXYLATE TRANSPORTER 1"/>
    <property type="match status" value="1"/>
</dbReference>
<evidence type="ECO:0000256" key="1">
    <source>
        <dbReference type="ARBA" id="ARBA00004651"/>
    </source>
</evidence>
<accession>A0A3B3D7E2</accession>
<dbReference type="PROSITE" id="PS50283">
    <property type="entry name" value="NA_SOLUT_SYMP_3"/>
    <property type="match status" value="1"/>
</dbReference>
<evidence type="ECO:0000256" key="3">
    <source>
        <dbReference type="ARBA" id="ARBA00022448"/>
    </source>
</evidence>
<dbReference type="STRING" id="30732.ENSOMEP00000025761"/>
<name>A0A3B3D7E2_ORYME</name>
<dbReference type="InterPro" id="IPR038377">
    <property type="entry name" value="Na/Glc_symporter_sf"/>
</dbReference>
<keyword evidence="14" id="KW-1185">Reference proteome</keyword>
<evidence type="ECO:0000256" key="4">
    <source>
        <dbReference type="ARBA" id="ARBA00022475"/>
    </source>
</evidence>
<comment type="similarity">
    <text evidence="2 11">Belongs to the sodium:solute symporter (SSF) (TC 2.A.21) family.</text>
</comment>
<dbReference type="Ensembl" id="ENSOMET00000006304.1">
    <property type="protein sequence ID" value="ENSOMEP00000025761.1"/>
    <property type="gene ID" value="ENSOMEG00000007186.1"/>
</dbReference>
<dbReference type="Pfam" id="PF00474">
    <property type="entry name" value="SSF"/>
    <property type="match status" value="1"/>
</dbReference>
<evidence type="ECO:0000256" key="12">
    <source>
        <dbReference type="SAM" id="Phobius"/>
    </source>
</evidence>
<evidence type="ECO:0000256" key="8">
    <source>
        <dbReference type="ARBA" id="ARBA00023065"/>
    </source>
</evidence>
<dbReference type="GeneTree" id="ENSGT00940000155166"/>
<feature type="transmembrane region" description="Helical" evidence="12">
    <location>
        <begin position="53"/>
        <end position="71"/>
    </location>
</feature>
<keyword evidence="5 12" id="KW-0812">Transmembrane</keyword>
<sequence length="155" mass="17066">MSAVGANSFGVTNYVVFALMLGVSACIGVYFAWVDRRKNSSGDFLTAGRTLTALPVSMSLTASAMSAITVLSNPAEVYRYGAIFGLFCIAYFLAAIITSEIFLPVLYRLGFTSTYEYLELRFNKTIRLLGTVIFLFQSVSLETFFLFWPSYVGSV</sequence>
<evidence type="ECO:0000256" key="11">
    <source>
        <dbReference type="RuleBase" id="RU362091"/>
    </source>
</evidence>
<keyword evidence="7" id="KW-0915">Sodium</keyword>
<dbReference type="Gene3D" id="1.20.1730.10">
    <property type="entry name" value="Sodium/glucose cotransporter"/>
    <property type="match status" value="1"/>
</dbReference>
<keyword evidence="4" id="KW-1003">Cell membrane</keyword>
<dbReference type="PaxDb" id="30732-ENSOMEP00000025761"/>
<evidence type="ECO:0000256" key="6">
    <source>
        <dbReference type="ARBA" id="ARBA00022989"/>
    </source>
</evidence>
<organism evidence="13 14">
    <name type="scientific">Oryzias melastigma</name>
    <name type="common">Marine medaka</name>
    <dbReference type="NCBI Taxonomy" id="30732"/>
    <lineage>
        <taxon>Eukaryota</taxon>
        <taxon>Metazoa</taxon>
        <taxon>Chordata</taxon>
        <taxon>Craniata</taxon>
        <taxon>Vertebrata</taxon>
        <taxon>Euteleostomi</taxon>
        <taxon>Actinopterygii</taxon>
        <taxon>Neopterygii</taxon>
        <taxon>Teleostei</taxon>
        <taxon>Neoteleostei</taxon>
        <taxon>Acanthomorphata</taxon>
        <taxon>Ovalentaria</taxon>
        <taxon>Atherinomorphae</taxon>
        <taxon>Beloniformes</taxon>
        <taxon>Adrianichthyidae</taxon>
        <taxon>Oryziinae</taxon>
        <taxon>Oryzias</taxon>
    </lineage>
</organism>
<dbReference type="GO" id="GO:0070062">
    <property type="term" value="C:extracellular exosome"/>
    <property type="evidence" value="ECO:0007669"/>
    <property type="project" value="TreeGrafter"/>
</dbReference>
<evidence type="ECO:0000256" key="10">
    <source>
        <dbReference type="ARBA" id="ARBA00023201"/>
    </source>
</evidence>
<keyword evidence="6 12" id="KW-1133">Transmembrane helix</keyword>
<evidence type="ECO:0000313" key="13">
    <source>
        <dbReference type="Ensembl" id="ENSOMEP00000025761.1"/>
    </source>
</evidence>
<comment type="subcellular location">
    <subcellularLocation>
        <location evidence="1">Cell membrane</location>
        <topology evidence="1">Multi-pass membrane protein</topology>
    </subcellularLocation>
</comment>
<dbReference type="AlphaFoldDB" id="A0A3B3D7E2"/>
<reference evidence="13" key="2">
    <citation type="submission" date="2025-09" db="UniProtKB">
        <authorList>
            <consortium name="Ensembl"/>
        </authorList>
    </citation>
    <scope>IDENTIFICATION</scope>
</reference>
<keyword evidence="8" id="KW-0406">Ion transport</keyword>
<dbReference type="GO" id="GO:0005343">
    <property type="term" value="F:organic acid:sodium symporter activity"/>
    <property type="evidence" value="ECO:0007669"/>
    <property type="project" value="TreeGrafter"/>
</dbReference>
<keyword evidence="3" id="KW-0813">Transport</keyword>
<proteinExistence type="inferred from homology"/>
<dbReference type="GO" id="GO:0015730">
    <property type="term" value="P:propanoate transmembrane transport"/>
    <property type="evidence" value="ECO:0007669"/>
    <property type="project" value="TreeGrafter"/>
</dbReference>
<feature type="transmembrane region" description="Helical" evidence="12">
    <location>
        <begin position="83"/>
        <end position="107"/>
    </location>
</feature>
<dbReference type="GO" id="GO:0005886">
    <property type="term" value="C:plasma membrane"/>
    <property type="evidence" value="ECO:0007669"/>
    <property type="project" value="UniProtKB-SubCell"/>
</dbReference>
<dbReference type="OMA" id="CTGSKQK"/>
<dbReference type="PANTHER" id="PTHR42985">
    <property type="entry name" value="SODIUM-COUPLED MONOCARBOXYLATE TRANSPORTER"/>
    <property type="match status" value="1"/>
</dbReference>